<evidence type="ECO:0000313" key="3">
    <source>
        <dbReference type="EMBL" id="GJS72304.1"/>
    </source>
</evidence>
<accession>A0ABQ4Y3Y7</accession>
<evidence type="ECO:0000313" key="4">
    <source>
        <dbReference type="Proteomes" id="UP001151760"/>
    </source>
</evidence>
<protein>
    <submittedName>
        <fullName evidence="3">Uncharacterized protein</fullName>
    </submittedName>
</protein>
<dbReference type="EMBL" id="BQNB010010069">
    <property type="protein sequence ID" value="GJS72304.1"/>
    <property type="molecule type" value="Genomic_DNA"/>
</dbReference>
<keyword evidence="1" id="KW-0175">Coiled coil</keyword>
<evidence type="ECO:0000256" key="2">
    <source>
        <dbReference type="SAM" id="MobiDB-lite"/>
    </source>
</evidence>
<sequence>MVGRSARVISSHEASLGDQEDASKQGRIAAIDADTRIILDSSHFDADTDMFRVHDLDGDEVVVESKVTDKAGKKRNIVEEAVVVTDAVTIPVKPSESTPTRCLQLPSQVKGQGSKDKGKAKMIEPEKPLKKKDHIKFDEEDRLAREKAQQVEEANIAWDDIQAKIDVDYQLAKKLQAKEQQELTIEEKSTLFVQLLEKGKKHFAAKRVEEQRNRPPTRAQQRSIIARTELEQEVVKKQKVDVEKETEQETAELQRLMEIVSDEEGIAIDAIPLATKPPSIVDWQILTEGKKSYYQIIRAGGQSKRYLTFLHMLKDFDREDLETLWKLMKDKHGSTRPEEGYERVLWGDLKTMFEPKVEDEVWKMQQMYRVLNWKLFDSCRVHCLTLQSGMIYMLVEKRYPLTPSTITEMLNRKLQADH</sequence>
<name>A0ABQ4Y3Y7_9ASTR</name>
<feature type="region of interest" description="Disordered" evidence="2">
    <location>
        <begin position="1"/>
        <end position="23"/>
    </location>
</feature>
<evidence type="ECO:0000256" key="1">
    <source>
        <dbReference type="SAM" id="Coils"/>
    </source>
</evidence>
<gene>
    <name evidence="3" type="ORF">Tco_0705145</name>
</gene>
<organism evidence="3 4">
    <name type="scientific">Tanacetum coccineum</name>
    <dbReference type="NCBI Taxonomy" id="301880"/>
    <lineage>
        <taxon>Eukaryota</taxon>
        <taxon>Viridiplantae</taxon>
        <taxon>Streptophyta</taxon>
        <taxon>Embryophyta</taxon>
        <taxon>Tracheophyta</taxon>
        <taxon>Spermatophyta</taxon>
        <taxon>Magnoliopsida</taxon>
        <taxon>eudicotyledons</taxon>
        <taxon>Gunneridae</taxon>
        <taxon>Pentapetalae</taxon>
        <taxon>asterids</taxon>
        <taxon>campanulids</taxon>
        <taxon>Asterales</taxon>
        <taxon>Asteraceae</taxon>
        <taxon>Asteroideae</taxon>
        <taxon>Anthemideae</taxon>
        <taxon>Anthemidinae</taxon>
        <taxon>Tanacetum</taxon>
    </lineage>
</organism>
<comment type="caution">
    <text evidence="3">The sequence shown here is derived from an EMBL/GenBank/DDBJ whole genome shotgun (WGS) entry which is preliminary data.</text>
</comment>
<reference evidence="3" key="1">
    <citation type="journal article" date="2022" name="Int. J. Mol. Sci.">
        <title>Draft Genome of Tanacetum Coccineum: Genomic Comparison of Closely Related Tanacetum-Family Plants.</title>
        <authorList>
            <person name="Yamashiro T."/>
            <person name="Shiraishi A."/>
            <person name="Nakayama K."/>
            <person name="Satake H."/>
        </authorList>
    </citation>
    <scope>NUCLEOTIDE SEQUENCE</scope>
</reference>
<reference evidence="3" key="2">
    <citation type="submission" date="2022-01" db="EMBL/GenBank/DDBJ databases">
        <authorList>
            <person name="Yamashiro T."/>
            <person name="Shiraishi A."/>
            <person name="Satake H."/>
            <person name="Nakayama K."/>
        </authorList>
    </citation>
    <scope>NUCLEOTIDE SEQUENCE</scope>
</reference>
<proteinExistence type="predicted"/>
<keyword evidence="4" id="KW-1185">Reference proteome</keyword>
<dbReference type="Proteomes" id="UP001151760">
    <property type="component" value="Unassembled WGS sequence"/>
</dbReference>
<feature type="coiled-coil region" evidence="1">
    <location>
        <begin position="225"/>
        <end position="263"/>
    </location>
</feature>